<protein>
    <submittedName>
        <fullName evidence="2">Uncharacterized protein</fullName>
    </submittedName>
</protein>
<feature type="region of interest" description="Disordered" evidence="1">
    <location>
        <begin position="181"/>
        <end position="203"/>
    </location>
</feature>
<evidence type="ECO:0000256" key="1">
    <source>
        <dbReference type="SAM" id="MobiDB-lite"/>
    </source>
</evidence>
<accession>A0ABQ4QJL7</accession>
<feature type="region of interest" description="Disordered" evidence="1">
    <location>
        <begin position="56"/>
        <end position="80"/>
    </location>
</feature>
<sequence>MQVWPALRNFENVRRSAVFVRSADGSMIVGDLPPSSSVTGIRLRAAASATLRPTGVEPVNSRWSKGSAEKALAPSAPPVTTATSSASKYSATLALSRALRRGVSSDGLIRARLPAASAATKGGEGELERVVPGRDDADDAERLGNHLRGAGTPRHLDADAAGLRPAREAFARVPHRGDLRGDLRHDRDDVRTGAEVRRDRGGERGAVLVQHRLDAVEPVDADRARRVHVEEERRLLRGDQAYGLRCGTGRG</sequence>
<name>A0ABQ4QJL7_9HYPH</name>
<dbReference type="Proteomes" id="UP001055117">
    <property type="component" value="Unassembled WGS sequence"/>
</dbReference>
<proteinExistence type="predicted"/>
<evidence type="ECO:0000313" key="3">
    <source>
        <dbReference type="Proteomes" id="UP001055117"/>
    </source>
</evidence>
<gene>
    <name evidence="2" type="ORF">AFCDBAGC_2800</name>
</gene>
<comment type="caution">
    <text evidence="2">The sequence shown here is derived from an EMBL/GenBank/DDBJ whole genome shotgun (WGS) entry which is preliminary data.</text>
</comment>
<keyword evidence="3" id="KW-1185">Reference proteome</keyword>
<dbReference type="EMBL" id="BPQG01000044">
    <property type="protein sequence ID" value="GJD44931.1"/>
    <property type="molecule type" value="Genomic_DNA"/>
</dbReference>
<evidence type="ECO:0000313" key="2">
    <source>
        <dbReference type="EMBL" id="GJD44931.1"/>
    </source>
</evidence>
<organism evidence="2 3">
    <name type="scientific">Methylobacterium cerastii</name>
    <dbReference type="NCBI Taxonomy" id="932741"/>
    <lineage>
        <taxon>Bacteria</taxon>
        <taxon>Pseudomonadati</taxon>
        <taxon>Pseudomonadota</taxon>
        <taxon>Alphaproteobacteria</taxon>
        <taxon>Hyphomicrobiales</taxon>
        <taxon>Methylobacteriaceae</taxon>
        <taxon>Methylobacterium</taxon>
    </lineage>
</organism>
<reference evidence="2 3" key="1">
    <citation type="journal article" date="2021" name="Front. Microbiol.">
        <title>Comprehensive Comparative Genomics and Phenotyping of Methylobacterium Species.</title>
        <authorList>
            <person name="Alessa O."/>
            <person name="Ogura Y."/>
            <person name="Fujitani Y."/>
            <person name="Takami H."/>
            <person name="Hayashi T."/>
            <person name="Sahin N."/>
            <person name="Tani A."/>
        </authorList>
    </citation>
    <scope>NUCLEOTIDE SEQUENCE [LARGE SCALE GENOMIC DNA]</scope>
    <source>
        <strain evidence="2 3">DSM 23679</strain>
    </source>
</reference>